<dbReference type="InterPro" id="IPR051681">
    <property type="entry name" value="Ser/Thr_Kinases-Pseudokinases"/>
</dbReference>
<feature type="compositionally biased region" description="Polar residues" evidence="1">
    <location>
        <begin position="218"/>
        <end position="245"/>
    </location>
</feature>
<feature type="region of interest" description="Disordered" evidence="1">
    <location>
        <begin position="344"/>
        <end position="366"/>
    </location>
</feature>
<evidence type="ECO:0000313" key="4">
    <source>
        <dbReference type="Proteomes" id="UP000059188"/>
    </source>
</evidence>
<dbReference type="InterPro" id="IPR008271">
    <property type="entry name" value="Ser/Thr_kinase_AS"/>
</dbReference>
<feature type="domain" description="Protein kinase" evidence="2">
    <location>
        <begin position="454"/>
        <end position="718"/>
    </location>
</feature>
<keyword evidence="4" id="KW-1185">Reference proteome</keyword>
<proteinExistence type="predicted"/>
<feature type="compositionally biased region" description="Polar residues" evidence="1">
    <location>
        <begin position="318"/>
        <end position="327"/>
    </location>
</feature>
<dbReference type="PROSITE" id="PS00108">
    <property type="entry name" value="PROTEIN_KINASE_ST"/>
    <property type="match status" value="1"/>
</dbReference>
<feature type="region of interest" description="Disordered" evidence="1">
    <location>
        <begin position="383"/>
        <end position="405"/>
    </location>
</feature>
<feature type="region of interest" description="Disordered" evidence="1">
    <location>
        <begin position="1"/>
        <end position="20"/>
    </location>
</feature>
<dbReference type="PANTHER" id="PTHR44329">
    <property type="entry name" value="SERINE/THREONINE-PROTEIN KINASE TNNI3K-RELATED"/>
    <property type="match status" value="1"/>
</dbReference>
<evidence type="ECO:0000313" key="3">
    <source>
        <dbReference type="EMBL" id="CEL63291.1"/>
    </source>
</evidence>
<dbReference type="InterPro" id="IPR011009">
    <property type="entry name" value="Kinase-like_dom_sf"/>
</dbReference>
<evidence type="ECO:0000256" key="1">
    <source>
        <dbReference type="SAM" id="MobiDB-lite"/>
    </source>
</evidence>
<feature type="compositionally biased region" description="Polar residues" evidence="1">
    <location>
        <begin position="55"/>
        <end position="65"/>
    </location>
</feature>
<dbReference type="Proteomes" id="UP000059188">
    <property type="component" value="Unassembled WGS sequence"/>
</dbReference>
<feature type="compositionally biased region" description="Low complexity" evidence="1">
    <location>
        <begin position="306"/>
        <end position="317"/>
    </location>
</feature>
<evidence type="ECO:0000259" key="2">
    <source>
        <dbReference type="PROSITE" id="PS50011"/>
    </source>
</evidence>
<reference evidence="3 4" key="1">
    <citation type="submission" date="2014-11" db="EMBL/GenBank/DDBJ databases">
        <authorList>
            <person name="Wibberg Daniel"/>
        </authorList>
    </citation>
    <scope>NUCLEOTIDE SEQUENCE [LARGE SCALE GENOMIC DNA]</scope>
    <source>
        <strain evidence="3">Rhizoctonia solani AG1-IB 7/3/14</strain>
    </source>
</reference>
<dbReference type="SUPFAM" id="SSF56112">
    <property type="entry name" value="Protein kinase-like (PK-like)"/>
    <property type="match status" value="1"/>
</dbReference>
<dbReference type="PROSITE" id="PS50011">
    <property type="entry name" value="PROTEIN_KINASE_DOM"/>
    <property type="match status" value="1"/>
</dbReference>
<dbReference type="AlphaFoldDB" id="A0A0B7FZA5"/>
<dbReference type="GO" id="GO:0004674">
    <property type="term" value="F:protein serine/threonine kinase activity"/>
    <property type="evidence" value="ECO:0007669"/>
    <property type="project" value="TreeGrafter"/>
</dbReference>
<dbReference type="SMART" id="SM00220">
    <property type="entry name" value="S_TKc"/>
    <property type="match status" value="1"/>
</dbReference>
<feature type="compositionally biased region" description="Low complexity" evidence="1">
    <location>
        <begin position="93"/>
        <end position="102"/>
    </location>
</feature>
<organism evidence="3 4">
    <name type="scientific">Thanatephorus cucumeris (strain AG1-IB / isolate 7/3/14)</name>
    <name type="common">Lettuce bottom rot fungus</name>
    <name type="synonym">Rhizoctonia solani</name>
    <dbReference type="NCBI Taxonomy" id="1108050"/>
    <lineage>
        <taxon>Eukaryota</taxon>
        <taxon>Fungi</taxon>
        <taxon>Dikarya</taxon>
        <taxon>Basidiomycota</taxon>
        <taxon>Agaricomycotina</taxon>
        <taxon>Agaricomycetes</taxon>
        <taxon>Cantharellales</taxon>
        <taxon>Ceratobasidiaceae</taxon>
        <taxon>Rhizoctonia</taxon>
        <taxon>Rhizoctonia solani AG-1</taxon>
    </lineage>
</organism>
<sequence length="720" mass="78357">MPQPLSTPAMNIPGRSKPPEDLARVVADNIPSFEPSSCGSLDGRIETQDPDRPHSITSSPSSQCLPFTPPTTVPLSLTDLSAGTADSPKADQYYGESAGGSLSESLAQTGRAFDRYNHQTPSVSAIRTTGLTSTASSPPPSFVSKSAVVIRPENPELDAVLTANVSPANRLRRQNSNISRRSTSTVCHFTVIGSMSPPQVESTPVLGRFFQADGGVKDSSNTRSATKISPPHDNSTSSRGISKTSPFGGLNPQMLIHKARKSFGRRHTLWTSNSSFIAPSNSPHRTQDINLVEEDEHELGKDPVASNSLNSLKSDNSTPTSSFTQLTDRLKPFRNPIRAFTALTLFPGGNSPGNSTNEGSASGPDANDAKVAVEHVSGTYILPVERQCDSPPSSPRAESPEPKASVVCETTDDLRAKNIRRGTSISGHMSAQEIVSLLIAHDCQDVTRNIDIRKFNDHPIFHGGFSDIFRGQLLNGEDVAVKALRVSVESLAENPSHLRQAARELHTWSKCNHPNVMPLLGLTEFRGRIGMVSPWMWNGNLPCYLEKAKEVDRHHLSLQICEGLSYLHSIGIVHGDLKGANVLISEKGVPVLTDFGNAILRDQTLKFTQARSTNGLTARWSAPELLKGIRHTEASDVYALGMTVYEVMTGRLPYYNLAAEAIIYLVIFEKRLPDRPENLPVGHDYADGLWELLTRCWLFEPVVRPSAMEVAQIMTELIKS</sequence>
<dbReference type="GO" id="GO:0005524">
    <property type="term" value="F:ATP binding"/>
    <property type="evidence" value="ECO:0007669"/>
    <property type="project" value="InterPro"/>
</dbReference>
<gene>
    <name evidence="3" type="primary">TYK2</name>
    <name evidence="3" type="ORF">RSOLAG1IB_05334</name>
</gene>
<dbReference type="Gene3D" id="1.10.510.10">
    <property type="entry name" value="Transferase(Phosphotransferase) domain 1"/>
    <property type="match status" value="1"/>
</dbReference>
<dbReference type="STRING" id="1108050.A0A0B7FZA5"/>
<accession>A0A0B7FZA5</accession>
<feature type="region of interest" description="Disordered" evidence="1">
    <location>
        <begin position="296"/>
        <end position="329"/>
    </location>
</feature>
<feature type="region of interest" description="Disordered" evidence="1">
    <location>
        <begin position="211"/>
        <end position="252"/>
    </location>
</feature>
<feature type="region of interest" description="Disordered" evidence="1">
    <location>
        <begin position="30"/>
        <end position="102"/>
    </location>
</feature>
<dbReference type="InterPro" id="IPR001245">
    <property type="entry name" value="Ser-Thr/Tyr_kinase_cat_dom"/>
</dbReference>
<dbReference type="EMBL" id="LN679107">
    <property type="protein sequence ID" value="CEL63291.1"/>
    <property type="molecule type" value="Genomic_DNA"/>
</dbReference>
<protein>
    <recommendedName>
        <fullName evidence="2">Protein kinase domain-containing protein</fullName>
    </recommendedName>
</protein>
<feature type="compositionally biased region" description="Basic and acidic residues" evidence="1">
    <location>
        <begin position="43"/>
        <end position="54"/>
    </location>
</feature>
<dbReference type="PANTHER" id="PTHR44329:SF214">
    <property type="entry name" value="PROTEIN KINASE DOMAIN-CONTAINING PROTEIN"/>
    <property type="match status" value="1"/>
</dbReference>
<name>A0A0B7FZA5_THACB</name>
<dbReference type="InterPro" id="IPR000719">
    <property type="entry name" value="Prot_kinase_dom"/>
</dbReference>
<dbReference type="Pfam" id="PF07714">
    <property type="entry name" value="PK_Tyr_Ser-Thr"/>
    <property type="match status" value="1"/>
</dbReference>